<sequence>MVGCVVYIDIRMALNNFPLKPVGARVGSQAAPAKEVAKETNNARPYDLLGAAFFGDEFDTVIFEEN</sequence>
<proteinExistence type="predicted"/>
<evidence type="ECO:0000313" key="2">
    <source>
        <dbReference type="Proteomes" id="UP000823775"/>
    </source>
</evidence>
<name>A0ABS8RVK5_DATST</name>
<evidence type="ECO:0000313" key="1">
    <source>
        <dbReference type="EMBL" id="MCD7450850.1"/>
    </source>
</evidence>
<accession>A0ABS8RVK5</accession>
<organism evidence="1 2">
    <name type="scientific">Datura stramonium</name>
    <name type="common">Jimsonweed</name>
    <name type="synonym">Common thornapple</name>
    <dbReference type="NCBI Taxonomy" id="4076"/>
    <lineage>
        <taxon>Eukaryota</taxon>
        <taxon>Viridiplantae</taxon>
        <taxon>Streptophyta</taxon>
        <taxon>Embryophyta</taxon>
        <taxon>Tracheophyta</taxon>
        <taxon>Spermatophyta</taxon>
        <taxon>Magnoliopsida</taxon>
        <taxon>eudicotyledons</taxon>
        <taxon>Gunneridae</taxon>
        <taxon>Pentapetalae</taxon>
        <taxon>asterids</taxon>
        <taxon>lamiids</taxon>
        <taxon>Solanales</taxon>
        <taxon>Solanaceae</taxon>
        <taxon>Solanoideae</taxon>
        <taxon>Datureae</taxon>
        <taxon>Datura</taxon>
    </lineage>
</organism>
<dbReference type="EMBL" id="JACEIK010000146">
    <property type="protein sequence ID" value="MCD7450850.1"/>
    <property type="molecule type" value="Genomic_DNA"/>
</dbReference>
<protein>
    <submittedName>
        <fullName evidence="1">Uncharacterized protein</fullName>
    </submittedName>
</protein>
<keyword evidence="2" id="KW-1185">Reference proteome</keyword>
<gene>
    <name evidence="1" type="ORF">HAX54_008708</name>
</gene>
<dbReference type="Proteomes" id="UP000823775">
    <property type="component" value="Unassembled WGS sequence"/>
</dbReference>
<reference evidence="1 2" key="1">
    <citation type="journal article" date="2021" name="BMC Genomics">
        <title>Datura genome reveals duplications of psychoactive alkaloid biosynthetic genes and high mutation rate following tissue culture.</title>
        <authorList>
            <person name="Rajewski A."/>
            <person name="Carter-House D."/>
            <person name="Stajich J."/>
            <person name="Litt A."/>
        </authorList>
    </citation>
    <scope>NUCLEOTIDE SEQUENCE [LARGE SCALE GENOMIC DNA]</scope>
    <source>
        <strain evidence="1">AR-01</strain>
    </source>
</reference>
<comment type="caution">
    <text evidence="1">The sequence shown here is derived from an EMBL/GenBank/DDBJ whole genome shotgun (WGS) entry which is preliminary data.</text>
</comment>